<dbReference type="EMBL" id="JAERWL010000006">
    <property type="protein sequence ID" value="MBM9476183.1"/>
    <property type="molecule type" value="Genomic_DNA"/>
</dbReference>
<gene>
    <name evidence="2" type="ORF">JL107_06975</name>
</gene>
<dbReference type="CDD" id="cd04301">
    <property type="entry name" value="NAT_SF"/>
    <property type="match status" value="1"/>
</dbReference>
<dbReference type="SUPFAM" id="SSF55729">
    <property type="entry name" value="Acyl-CoA N-acyltransferases (Nat)"/>
    <property type="match status" value="1"/>
</dbReference>
<dbReference type="InterPro" id="IPR000182">
    <property type="entry name" value="GNAT_dom"/>
</dbReference>
<dbReference type="AlphaFoldDB" id="A0A938YN98"/>
<evidence type="ECO:0000259" key="1">
    <source>
        <dbReference type="PROSITE" id="PS51186"/>
    </source>
</evidence>
<accession>A0A938YN98</accession>
<dbReference type="PROSITE" id="PS51186">
    <property type="entry name" value="GNAT"/>
    <property type="match status" value="1"/>
</dbReference>
<comment type="caution">
    <text evidence="2">The sequence shown here is derived from an EMBL/GenBank/DDBJ whole genome shotgun (WGS) entry which is preliminary data.</text>
</comment>
<keyword evidence="3" id="KW-1185">Reference proteome</keyword>
<dbReference type="GO" id="GO:0016747">
    <property type="term" value="F:acyltransferase activity, transferring groups other than amino-acyl groups"/>
    <property type="evidence" value="ECO:0007669"/>
    <property type="project" value="InterPro"/>
</dbReference>
<dbReference type="Gene3D" id="3.40.630.30">
    <property type="match status" value="1"/>
</dbReference>
<reference evidence="2" key="1">
    <citation type="submission" date="2021-01" db="EMBL/GenBank/DDBJ databases">
        <title>KCTC 19127 draft genome.</title>
        <authorList>
            <person name="An D."/>
        </authorList>
    </citation>
    <scope>NUCLEOTIDE SEQUENCE</scope>
    <source>
        <strain evidence="2">KCTC 19127</strain>
    </source>
</reference>
<proteinExistence type="predicted"/>
<name>A0A938YN98_9ACTN</name>
<evidence type="ECO:0000313" key="2">
    <source>
        <dbReference type="EMBL" id="MBM9476183.1"/>
    </source>
</evidence>
<sequence>MTACAVATLDRRLPGPGFATGLSGSMSSVFVEPDHRGRGLARAVVTAAVQWLDGAGAEITDIHATPAAEHPYRSLGFARARSTPLRRPRP</sequence>
<dbReference type="Proteomes" id="UP000663801">
    <property type="component" value="Unassembled WGS sequence"/>
</dbReference>
<dbReference type="InterPro" id="IPR016181">
    <property type="entry name" value="Acyl_CoA_acyltransferase"/>
</dbReference>
<feature type="domain" description="N-acetyltransferase" evidence="1">
    <location>
        <begin position="1"/>
        <end position="90"/>
    </location>
</feature>
<protein>
    <submittedName>
        <fullName evidence="2">GNAT family N-acetyltransferase</fullName>
    </submittedName>
</protein>
<evidence type="ECO:0000313" key="3">
    <source>
        <dbReference type="Proteomes" id="UP000663801"/>
    </source>
</evidence>
<dbReference type="Pfam" id="PF13508">
    <property type="entry name" value="Acetyltransf_7"/>
    <property type="match status" value="1"/>
</dbReference>
<organism evidence="2 3">
    <name type="scientific">Nakamurella flavida</name>
    <dbReference type="NCBI Taxonomy" id="363630"/>
    <lineage>
        <taxon>Bacteria</taxon>
        <taxon>Bacillati</taxon>
        <taxon>Actinomycetota</taxon>
        <taxon>Actinomycetes</taxon>
        <taxon>Nakamurellales</taxon>
        <taxon>Nakamurellaceae</taxon>
        <taxon>Nakamurella</taxon>
    </lineage>
</organism>